<dbReference type="KEGG" id="mbr:MONBRDRAFT_5048"/>
<dbReference type="PANTHER" id="PTHR12992:SF11">
    <property type="entry name" value="MITOCHONDRIAL COENZYME A DIPHOSPHATASE NUDT8"/>
    <property type="match status" value="1"/>
</dbReference>
<dbReference type="InParanoid" id="A9UPR6"/>
<comment type="cofactor">
    <cofactor evidence="2">
        <name>Mg(2+)</name>
        <dbReference type="ChEBI" id="CHEBI:18420"/>
    </cofactor>
</comment>
<evidence type="ECO:0000256" key="2">
    <source>
        <dbReference type="ARBA" id="ARBA00001946"/>
    </source>
</evidence>
<keyword evidence="10" id="KW-1185">Reference proteome</keyword>
<dbReference type="InterPro" id="IPR000059">
    <property type="entry name" value="NUDIX_hydrolase_NudL_CS"/>
</dbReference>
<evidence type="ECO:0000256" key="7">
    <source>
        <dbReference type="ARBA" id="ARBA00023211"/>
    </source>
</evidence>
<comment type="similarity">
    <text evidence="3">Belongs to the Nudix hydrolase family. PCD1 subfamily.</text>
</comment>
<organism evidence="9 10">
    <name type="scientific">Monosiga brevicollis</name>
    <name type="common">Choanoflagellate</name>
    <dbReference type="NCBI Taxonomy" id="81824"/>
    <lineage>
        <taxon>Eukaryota</taxon>
        <taxon>Choanoflagellata</taxon>
        <taxon>Craspedida</taxon>
        <taxon>Salpingoecidae</taxon>
        <taxon>Monosiga</taxon>
    </lineage>
</organism>
<dbReference type="OMA" id="WERPWDR"/>
<dbReference type="GO" id="GO:0010945">
    <property type="term" value="F:coenzyme A diphosphatase activity"/>
    <property type="evidence" value="ECO:0007669"/>
    <property type="project" value="InterPro"/>
</dbReference>
<dbReference type="GO" id="GO:0000287">
    <property type="term" value="F:magnesium ion binding"/>
    <property type="evidence" value="ECO:0007669"/>
    <property type="project" value="InterPro"/>
</dbReference>
<feature type="domain" description="Nudix hydrolase" evidence="8">
    <location>
        <begin position="39"/>
        <end position="174"/>
    </location>
</feature>
<dbReference type="Proteomes" id="UP000001357">
    <property type="component" value="Unassembled WGS sequence"/>
</dbReference>
<dbReference type="RefSeq" id="XP_001742679.1">
    <property type="nucleotide sequence ID" value="XM_001742627.1"/>
</dbReference>
<dbReference type="PANTHER" id="PTHR12992">
    <property type="entry name" value="NUDIX HYDROLASE"/>
    <property type="match status" value="1"/>
</dbReference>
<sequence length="207" mass="23077">MASTTPDMIARAFDPEGLDHIEEQLAQLRRVDLTAKFDRNHAAVLVALCHDHNRDPAVLFTLRSSELRSHRGEVSFPGGHVDPEDHDDVAAAIRECQEEIFLTPQRILGRWHDVTNKNATAAVTPCVAYLGHVDARNQAFNESEVAEVFTVPLATLMDPRFRSTWSTSRFPGVKMPQFDGAPHRIWGLTAYILSGVLNSAIFPTTQH</sequence>
<evidence type="ECO:0000256" key="5">
    <source>
        <dbReference type="ARBA" id="ARBA00022801"/>
    </source>
</evidence>
<dbReference type="EMBL" id="CH991543">
    <property type="protein sequence ID" value="EDQ92917.1"/>
    <property type="molecule type" value="Genomic_DNA"/>
</dbReference>
<reference evidence="9 10" key="1">
    <citation type="journal article" date="2008" name="Nature">
        <title>The genome of the choanoflagellate Monosiga brevicollis and the origin of metazoans.</title>
        <authorList>
            <consortium name="JGI Sequencing"/>
            <person name="King N."/>
            <person name="Westbrook M.J."/>
            <person name="Young S.L."/>
            <person name="Kuo A."/>
            <person name="Abedin M."/>
            <person name="Chapman J."/>
            <person name="Fairclough S."/>
            <person name="Hellsten U."/>
            <person name="Isogai Y."/>
            <person name="Letunic I."/>
            <person name="Marr M."/>
            <person name="Pincus D."/>
            <person name="Putnam N."/>
            <person name="Rokas A."/>
            <person name="Wright K.J."/>
            <person name="Zuzow R."/>
            <person name="Dirks W."/>
            <person name="Good M."/>
            <person name="Goodstein D."/>
            <person name="Lemons D."/>
            <person name="Li W."/>
            <person name="Lyons J.B."/>
            <person name="Morris A."/>
            <person name="Nichols S."/>
            <person name="Richter D.J."/>
            <person name="Salamov A."/>
            <person name="Bork P."/>
            <person name="Lim W.A."/>
            <person name="Manning G."/>
            <person name="Miller W.T."/>
            <person name="McGinnis W."/>
            <person name="Shapiro H."/>
            <person name="Tjian R."/>
            <person name="Grigoriev I.V."/>
            <person name="Rokhsar D."/>
        </authorList>
    </citation>
    <scope>NUCLEOTIDE SEQUENCE [LARGE SCALE GENOMIC DNA]</scope>
    <source>
        <strain evidence="10">MX1 / ATCC 50154</strain>
    </source>
</reference>
<evidence type="ECO:0000313" key="10">
    <source>
        <dbReference type="Proteomes" id="UP000001357"/>
    </source>
</evidence>
<keyword evidence="7" id="KW-0464">Manganese</keyword>
<dbReference type="GO" id="GO:0030145">
    <property type="term" value="F:manganese ion binding"/>
    <property type="evidence" value="ECO:0007669"/>
    <property type="project" value="InterPro"/>
</dbReference>
<evidence type="ECO:0000256" key="4">
    <source>
        <dbReference type="ARBA" id="ARBA00022723"/>
    </source>
</evidence>
<keyword evidence="4" id="KW-0479">Metal-binding</keyword>
<evidence type="ECO:0000256" key="3">
    <source>
        <dbReference type="ARBA" id="ARBA00006506"/>
    </source>
</evidence>
<dbReference type="InterPro" id="IPR045121">
    <property type="entry name" value="CoAse"/>
</dbReference>
<dbReference type="STRING" id="81824.A9UPR6"/>
<evidence type="ECO:0000256" key="6">
    <source>
        <dbReference type="ARBA" id="ARBA00022842"/>
    </source>
</evidence>
<dbReference type="AlphaFoldDB" id="A9UPR6"/>
<dbReference type="InterPro" id="IPR000086">
    <property type="entry name" value="NUDIX_hydrolase_dom"/>
</dbReference>
<name>A9UPR6_MONBE</name>
<keyword evidence="6" id="KW-0460">Magnesium</keyword>
<dbReference type="GeneID" id="5888076"/>
<dbReference type="Gene3D" id="3.90.79.10">
    <property type="entry name" value="Nucleoside Triphosphate Pyrophosphohydrolase"/>
    <property type="match status" value="1"/>
</dbReference>
<keyword evidence="5" id="KW-0378">Hydrolase</keyword>
<evidence type="ECO:0000313" key="9">
    <source>
        <dbReference type="EMBL" id="EDQ92917.1"/>
    </source>
</evidence>
<dbReference type="Pfam" id="PF00293">
    <property type="entry name" value="NUDIX"/>
    <property type="match status" value="1"/>
</dbReference>
<dbReference type="PROSITE" id="PS01293">
    <property type="entry name" value="NUDIX_COA"/>
    <property type="match status" value="1"/>
</dbReference>
<dbReference type="PROSITE" id="PS51462">
    <property type="entry name" value="NUDIX"/>
    <property type="match status" value="1"/>
</dbReference>
<dbReference type="FunCoup" id="A9UPR6">
    <property type="interactions" value="243"/>
</dbReference>
<dbReference type="GO" id="GO:0009132">
    <property type="term" value="P:nucleoside diphosphate metabolic process"/>
    <property type="evidence" value="ECO:0007669"/>
    <property type="project" value="InterPro"/>
</dbReference>
<dbReference type="eggNOG" id="KOG3069">
    <property type="taxonomic scope" value="Eukaryota"/>
</dbReference>
<protein>
    <recommendedName>
        <fullName evidence="8">Nudix hydrolase domain-containing protein</fullName>
    </recommendedName>
</protein>
<dbReference type="SUPFAM" id="SSF55811">
    <property type="entry name" value="Nudix"/>
    <property type="match status" value="1"/>
</dbReference>
<accession>A9UPR6</accession>
<comment type="cofactor">
    <cofactor evidence="1">
        <name>Mn(2+)</name>
        <dbReference type="ChEBI" id="CHEBI:29035"/>
    </cofactor>
</comment>
<evidence type="ECO:0000256" key="1">
    <source>
        <dbReference type="ARBA" id="ARBA00001936"/>
    </source>
</evidence>
<dbReference type="CDD" id="cd03426">
    <property type="entry name" value="NUDIX_CoAse_Nudt7"/>
    <property type="match status" value="1"/>
</dbReference>
<gene>
    <name evidence="9" type="ORF">MONBRDRAFT_5048</name>
</gene>
<evidence type="ECO:0000259" key="8">
    <source>
        <dbReference type="PROSITE" id="PS51462"/>
    </source>
</evidence>
<dbReference type="InterPro" id="IPR015797">
    <property type="entry name" value="NUDIX_hydrolase-like_dom_sf"/>
</dbReference>
<proteinExistence type="inferred from homology"/>